<evidence type="ECO:0008006" key="4">
    <source>
        <dbReference type="Google" id="ProtNLM"/>
    </source>
</evidence>
<keyword evidence="3" id="KW-1185">Reference proteome</keyword>
<sequence length="190" mass="20743">MDRHPAHANRTGLILLGIVLLGVGGAGLARGAGLFGDETTRVFSSDVRSFADDNAWFWPAIAAVTVVLALLGLLWLIGQIRTRRIPELAMEPDPDGGRTSLSAKAVTGALQREIEEYPGVRRARARLLGSSRDPELRLNVTYGHRADPADLRRRIQEEGVPRLCAALERDTIPTVVRLRLVPKDEPTTVV</sequence>
<evidence type="ECO:0000313" key="3">
    <source>
        <dbReference type="Proteomes" id="UP000627838"/>
    </source>
</evidence>
<dbReference type="Proteomes" id="UP000627838">
    <property type="component" value="Unassembled WGS sequence"/>
</dbReference>
<proteinExistence type="predicted"/>
<keyword evidence="1" id="KW-0472">Membrane</keyword>
<dbReference type="NCBIfam" id="NF033218">
    <property type="entry name" value="anchor_AmaP"/>
    <property type="match status" value="1"/>
</dbReference>
<comment type="caution">
    <text evidence="2">The sequence shown here is derived from an EMBL/GenBank/DDBJ whole genome shotgun (WGS) entry which is preliminary data.</text>
</comment>
<dbReference type="RefSeq" id="WP_192757947.1">
    <property type="nucleotide sequence ID" value="NZ_JADBDZ010000001.1"/>
</dbReference>
<keyword evidence="1" id="KW-1133">Transmembrane helix</keyword>
<organism evidence="2 3">
    <name type="scientific">Actinomadura algeriensis</name>
    <dbReference type="NCBI Taxonomy" id="1679523"/>
    <lineage>
        <taxon>Bacteria</taxon>
        <taxon>Bacillati</taxon>
        <taxon>Actinomycetota</taxon>
        <taxon>Actinomycetes</taxon>
        <taxon>Streptosporangiales</taxon>
        <taxon>Thermomonosporaceae</taxon>
        <taxon>Actinomadura</taxon>
    </lineage>
</organism>
<accession>A0ABR9JKC9</accession>
<evidence type="ECO:0000256" key="1">
    <source>
        <dbReference type="SAM" id="Phobius"/>
    </source>
</evidence>
<feature type="transmembrane region" description="Helical" evidence="1">
    <location>
        <begin position="55"/>
        <end position="77"/>
    </location>
</feature>
<name>A0ABR9JKC9_9ACTN</name>
<reference evidence="2 3" key="1">
    <citation type="submission" date="2020-10" db="EMBL/GenBank/DDBJ databases">
        <title>Sequencing the genomes of 1000 actinobacteria strains.</title>
        <authorList>
            <person name="Klenk H.-P."/>
        </authorList>
    </citation>
    <scope>NUCLEOTIDE SEQUENCE [LARGE SCALE GENOMIC DNA]</scope>
    <source>
        <strain evidence="2 3">DSM 46744</strain>
    </source>
</reference>
<protein>
    <recommendedName>
        <fullName evidence="4">Alkaline shock response membrane anchor protein AmaP</fullName>
    </recommendedName>
</protein>
<evidence type="ECO:0000313" key="2">
    <source>
        <dbReference type="EMBL" id="MBE1531012.1"/>
    </source>
</evidence>
<keyword evidence="1" id="KW-0812">Transmembrane</keyword>
<gene>
    <name evidence="2" type="ORF">H4W34_000845</name>
</gene>
<dbReference type="EMBL" id="JADBDZ010000001">
    <property type="protein sequence ID" value="MBE1531012.1"/>
    <property type="molecule type" value="Genomic_DNA"/>
</dbReference>